<dbReference type="KEGG" id="bsol:FSW04_12700"/>
<dbReference type="PANTHER" id="PTHR44688:SF16">
    <property type="entry name" value="DNA-BINDING TRANSCRIPTIONAL ACTIVATOR DEVR_DOSR"/>
    <property type="match status" value="1"/>
</dbReference>
<dbReference type="InterPro" id="IPR016032">
    <property type="entry name" value="Sig_transdc_resp-reg_C-effctor"/>
</dbReference>
<gene>
    <name evidence="6" type="ORF">FSW04_12700</name>
</gene>
<dbReference type="Gene3D" id="1.10.10.10">
    <property type="entry name" value="Winged helix-like DNA-binding domain superfamily/Winged helix DNA-binding domain"/>
    <property type="match status" value="1"/>
</dbReference>
<dbReference type="Pfam" id="PF00196">
    <property type="entry name" value="GerE"/>
    <property type="match status" value="1"/>
</dbReference>
<dbReference type="InterPro" id="IPR036388">
    <property type="entry name" value="WH-like_DNA-bd_sf"/>
</dbReference>
<keyword evidence="3" id="KW-0804">Transcription</keyword>
<keyword evidence="1" id="KW-0805">Transcription regulation</keyword>
<sequence length="247" mass="26227">MPGSPLRTTGCTNGSRTAPDRARTAPVRSPASTRRTLVRTAGARWDARMSSLGRIWVDHSNPVLRHGIVGCLREASHDVAGSGAGLRPVPDLAGVSLLIFDIEGSGVDRAVALARGRDLRLVGLFGGPGSDGLRDLQRAGLSAVLGTTALTPSRLLTCIQAVQRLPGPPSRPRRMLVGTSPPCAARFTPREIDVLRLLADGATTRDIAQRMNYSERTVKHIVHDVLVKLRGRTRAHAVAVAARSGVI</sequence>
<feature type="compositionally biased region" description="Polar residues" evidence="4">
    <location>
        <begin position="1"/>
        <end position="16"/>
    </location>
</feature>
<dbReference type="PRINTS" id="PR00038">
    <property type="entry name" value="HTHLUXR"/>
</dbReference>
<dbReference type="SMART" id="SM00421">
    <property type="entry name" value="HTH_LUXR"/>
    <property type="match status" value="1"/>
</dbReference>
<dbReference type="PANTHER" id="PTHR44688">
    <property type="entry name" value="DNA-BINDING TRANSCRIPTIONAL ACTIVATOR DEVR_DOSR"/>
    <property type="match status" value="1"/>
</dbReference>
<name>A0A5B8U5X7_9ACTN</name>
<dbReference type="GO" id="GO:0003677">
    <property type="term" value="F:DNA binding"/>
    <property type="evidence" value="ECO:0007669"/>
    <property type="project" value="UniProtKB-KW"/>
</dbReference>
<dbReference type="InterPro" id="IPR000792">
    <property type="entry name" value="Tscrpt_reg_LuxR_C"/>
</dbReference>
<proteinExistence type="predicted"/>
<dbReference type="CDD" id="cd06170">
    <property type="entry name" value="LuxR_C_like"/>
    <property type="match status" value="1"/>
</dbReference>
<organism evidence="6 7">
    <name type="scientific">Baekduia soli</name>
    <dbReference type="NCBI Taxonomy" id="496014"/>
    <lineage>
        <taxon>Bacteria</taxon>
        <taxon>Bacillati</taxon>
        <taxon>Actinomycetota</taxon>
        <taxon>Thermoleophilia</taxon>
        <taxon>Solirubrobacterales</taxon>
        <taxon>Baekduiaceae</taxon>
        <taxon>Baekduia</taxon>
    </lineage>
</organism>
<reference evidence="6 7" key="1">
    <citation type="journal article" date="2018" name="J. Microbiol.">
        <title>Baekduia soli gen. nov., sp. nov., a novel bacterium isolated from the soil of Baekdu Mountain and proposal of a novel family name, Baekduiaceae fam. nov.</title>
        <authorList>
            <person name="An D.S."/>
            <person name="Siddiqi M.Z."/>
            <person name="Kim K.H."/>
            <person name="Yu H.S."/>
            <person name="Im W.T."/>
        </authorList>
    </citation>
    <scope>NUCLEOTIDE SEQUENCE [LARGE SCALE GENOMIC DNA]</scope>
    <source>
        <strain evidence="6 7">BR7-21</strain>
    </source>
</reference>
<protein>
    <submittedName>
        <fullName evidence="6">Response regulator transcription factor</fullName>
    </submittedName>
</protein>
<feature type="region of interest" description="Disordered" evidence="4">
    <location>
        <begin position="1"/>
        <end position="36"/>
    </location>
</feature>
<feature type="domain" description="HTH luxR-type" evidence="5">
    <location>
        <begin position="180"/>
        <end position="245"/>
    </location>
</feature>
<evidence type="ECO:0000313" key="6">
    <source>
        <dbReference type="EMBL" id="QEC48341.1"/>
    </source>
</evidence>
<dbReference type="SUPFAM" id="SSF46894">
    <property type="entry name" value="C-terminal effector domain of the bipartite response regulators"/>
    <property type="match status" value="1"/>
</dbReference>
<accession>A0A5B8U5X7</accession>
<keyword evidence="7" id="KW-1185">Reference proteome</keyword>
<evidence type="ECO:0000256" key="1">
    <source>
        <dbReference type="ARBA" id="ARBA00023015"/>
    </source>
</evidence>
<dbReference type="PROSITE" id="PS50043">
    <property type="entry name" value="HTH_LUXR_2"/>
    <property type="match status" value="1"/>
</dbReference>
<dbReference type="Proteomes" id="UP000321805">
    <property type="component" value="Chromosome"/>
</dbReference>
<dbReference type="GO" id="GO:0006355">
    <property type="term" value="P:regulation of DNA-templated transcription"/>
    <property type="evidence" value="ECO:0007669"/>
    <property type="project" value="InterPro"/>
</dbReference>
<evidence type="ECO:0000259" key="5">
    <source>
        <dbReference type="PROSITE" id="PS50043"/>
    </source>
</evidence>
<dbReference type="EMBL" id="CP042430">
    <property type="protein sequence ID" value="QEC48341.1"/>
    <property type="molecule type" value="Genomic_DNA"/>
</dbReference>
<dbReference type="OrthoDB" id="4309410at2"/>
<evidence type="ECO:0000256" key="2">
    <source>
        <dbReference type="ARBA" id="ARBA00023125"/>
    </source>
</evidence>
<evidence type="ECO:0000313" key="7">
    <source>
        <dbReference type="Proteomes" id="UP000321805"/>
    </source>
</evidence>
<evidence type="ECO:0000256" key="4">
    <source>
        <dbReference type="SAM" id="MobiDB-lite"/>
    </source>
</evidence>
<evidence type="ECO:0000256" key="3">
    <source>
        <dbReference type="ARBA" id="ARBA00023163"/>
    </source>
</evidence>
<dbReference type="AlphaFoldDB" id="A0A5B8U5X7"/>
<keyword evidence="2" id="KW-0238">DNA-binding</keyword>